<name>A0A017SDN2_ASPRC</name>
<dbReference type="SUPFAM" id="SSF53254">
    <property type="entry name" value="Phosphoglycerate mutase-like"/>
    <property type="match status" value="1"/>
</dbReference>
<evidence type="ECO:0000313" key="2">
    <source>
        <dbReference type="Proteomes" id="UP000019804"/>
    </source>
</evidence>
<dbReference type="InterPro" id="IPR050275">
    <property type="entry name" value="PGM_Phosphatase"/>
</dbReference>
<dbReference type="GO" id="GO:0005737">
    <property type="term" value="C:cytoplasm"/>
    <property type="evidence" value="ECO:0007669"/>
    <property type="project" value="TreeGrafter"/>
</dbReference>
<dbReference type="SMART" id="SM00855">
    <property type="entry name" value="PGAM"/>
    <property type="match status" value="1"/>
</dbReference>
<reference evidence="2" key="1">
    <citation type="journal article" date="2014" name="Nat. Commun.">
        <title>Genomic adaptations of the halophilic Dead Sea filamentous fungus Eurotium rubrum.</title>
        <authorList>
            <person name="Kis-Papo T."/>
            <person name="Weig A.R."/>
            <person name="Riley R."/>
            <person name="Persoh D."/>
            <person name="Salamov A."/>
            <person name="Sun H."/>
            <person name="Lipzen A."/>
            <person name="Wasser S.P."/>
            <person name="Rambold G."/>
            <person name="Grigoriev I.V."/>
            <person name="Nevo E."/>
        </authorList>
    </citation>
    <scope>NUCLEOTIDE SEQUENCE [LARGE SCALE GENOMIC DNA]</scope>
    <source>
        <strain evidence="2">CBS 135680</strain>
    </source>
</reference>
<dbReference type="InterPro" id="IPR029033">
    <property type="entry name" value="His_PPase_superfam"/>
</dbReference>
<accession>A0A017SDN2</accession>
<evidence type="ECO:0000313" key="1">
    <source>
        <dbReference type="EMBL" id="EYE94754.1"/>
    </source>
</evidence>
<dbReference type="HOGENOM" id="CLU_039184_1_0_1"/>
<dbReference type="Pfam" id="PF00300">
    <property type="entry name" value="His_Phos_1"/>
    <property type="match status" value="1"/>
</dbReference>
<dbReference type="Gene3D" id="3.40.50.1240">
    <property type="entry name" value="Phosphoglycerate mutase-like"/>
    <property type="match status" value="1"/>
</dbReference>
<keyword evidence="2" id="KW-1185">Reference proteome</keyword>
<dbReference type="CDD" id="cd07067">
    <property type="entry name" value="HP_PGM_like"/>
    <property type="match status" value="1"/>
</dbReference>
<dbReference type="Proteomes" id="UP000019804">
    <property type="component" value="Unassembled WGS sequence"/>
</dbReference>
<dbReference type="GeneID" id="63699529"/>
<gene>
    <name evidence="1" type="ORF">EURHEDRAFT_457124</name>
</gene>
<dbReference type="PANTHER" id="PTHR48100:SF54">
    <property type="entry name" value="PHOSPHATASE SPAC5H10.03-RELATED"/>
    <property type="match status" value="1"/>
</dbReference>
<dbReference type="InterPro" id="IPR013078">
    <property type="entry name" value="His_Pase_superF_clade-1"/>
</dbReference>
<sequence>MAPLIHCVRHAQGFHNLGHENWQMIDPLLTPAGEKQCEKLREDFPFHSSVELIVASPIRRTIYTALHAFAPVFKKNPGLKLIALPDLQEVSDLPCDSGSDLESLEKEVLDNNLPVDLRLVSNRWHVKSGRYAPDGEAIRTRARDARRWLKARPEKAVVVVAHGGLLHFLTEDWEDSSMYTGTGWANMEYRTYRYTEEEGDDGTLMEMDTSRQRRGKFGSRPTPGQQKDFYRFCREQWDRDGVQLSAGEREKAAAADRNE</sequence>
<dbReference type="OrthoDB" id="496981at2759"/>
<dbReference type="GO" id="GO:0016791">
    <property type="term" value="F:phosphatase activity"/>
    <property type="evidence" value="ECO:0007669"/>
    <property type="project" value="TreeGrafter"/>
</dbReference>
<protein>
    <submittedName>
        <fullName evidence="1">Phosphoglycerate mutase-like protein</fullName>
    </submittedName>
</protein>
<organism evidence="1 2">
    <name type="scientific">Aspergillus ruber (strain CBS 135680)</name>
    <dbReference type="NCBI Taxonomy" id="1388766"/>
    <lineage>
        <taxon>Eukaryota</taxon>
        <taxon>Fungi</taxon>
        <taxon>Dikarya</taxon>
        <taxon>Ascomycota</taxon>
        <taxon>Pezizomycotina</taxon>
        <taxon>Eurotiomycetes</taxon>
        <taxon>Eurotiomycetidae</taxon>
        <taxon>Eurotiales</taxon>
        <taxon>Aspergillaceae</taxon>
        <taxon>Aspergillus</taxon>
        <taxon>Aspergillus subgen. Aspergillus</taxon>
    </lineage>
</organism>
<dbReference type="PANTHER" id="PTHR48100">
    <property type="entry name" value="BROAD-SPECIFICITY PHOSPHATASE YOR283W-RELATED"/>
    <property type="match status" value="1"/>
</dbReference>
<proteinExistence type="predicted"/>
<dbReference type="RefSeq" id="XP_040638442.1">
    <property type="nucleotide sequence ID" value="XM_040784405.1"/>
</dbReference>
<dbReference type="EMBL" id="KK088425">
    <property type="protein sequence ID" value="EYE94754.1"/>
    <property type="molecule type" value="Genomic_DNA"/>
</dbReference>
<dbReference type="AlphaFoldDB" id="A0A017SDN2"/>